<dbReference type="InterPro" id="IPR000488">
    <property type="entry name" value="Death_dom"/>
</dbReference>
<gene>
    <name evidence="2" type="ORF">VZT92_019548</name>
</gene>
<evidence type="ECO:0000259" key="1">
    <source>
        <dbReference type="PROSITE" id="PS50017"/>
    </source>
</evidence>
<dbReference type="EMBL" id="JBCEZU010000221">
    <property type="protein sequence ID" value="KAK9523129.1"/>
    <property type="molecule type" value="Genomic_DNA"/>
</dbReference>
<dbReference type="AlphaFoldDB" id="A0AAW1EKJ7"/>
<organism evidence="2 3">
    <name type="scientific">Zoarces viviparus</name>
    <name type="common">Viviparous eelpout</name>
    <name type="synonym">Blennius viviparus</name>
    <dbReference type="NCBI Taxonomy" id="48416"/>
    <lineage>
        <taxon>Eukaryota</taxon>
        <taxon>Metazoa</taxon>
        <taxon>Chordata</taxon>
        <taxon>Craniata</taxon>
        <taxon>Vertebrata</taxon>
        <taxon>Euteleostomi</taxon>
        <taxon>Actinopterygii</taxon>
        <taxon>Neopterygii</taxon>
        <taxon>Teleostei</taxon>
        <taxon>Neoteleostei</taxon>
        <taxon>Acanthomorphata</taxon>
        <taxon>Eupercaria</taxon>
        <taxon>Perciformes</taxon>
        <taxon>Cottioidei</taxon>
        <taxon>Zoarcales</taxon>
        <taxon>Zoarcidae</taxon>
        <taxon>Zoarcinae</taxon>
        <taxon>Zoarces</taxon>
    </lineage>
</organism>
<dbReference type="Pfam" id="PF00531">
    <property type="entry name" value="Death"/>
    <property type="match status" value="1"/>
</dbReference>
<accession>A0AAW1EKJ7</accession>
<dbReference type="InterPro" id="IPR011029">
    <property type="entry name" value="DEATH-like_dom_sf"/>
</dbReference>
<name>A0AAW1EKJ7_ZOAVI</name>
<comment type="caution">
    <text evidence="2">The sequence shown here is derived from an EMBL/GenBank/DDBJ whole genome shotgun (WGS) entry which is preliminary data.</text>
</comment>
<evidence type="ECO:0000313" key="3">
    <source>
        <dbReference type="Proteomes" id="UP001488805"/>
    </source>
</evidence>
<proteinExistence type="predicted"/>
<dbReference type="GO" id="GO:0007165">
    <property type="term" value="P:signal transduction"/>
    <property type="evidence" value="ECO:0007669"/>
    <property type="project" value="InterPro"/>
</dbReference>
<reference evidence="2 3" key="1">
    <citation type="journal article" date="2024" name="Genome Biol. Evol.">
        <title>Chromosome-level genome assembly of the viviparous eelpout Zoarces viviparus.</title>
        <authorList>
            <person name="Fuhrmann N."/>
            <person name="Brasseur M.V."/>
            <person name="Bakowski C.E."/>
            <person name="Podsiadlowski L."/>
            <person name="Prost S."/>
            <person name="Krehenwinkel H."/>
            <person name="Mayer C."/>
        </authorList>
    </citation>
    <scope>NUCLEOTIDE SEQUENCE [LARGE SCALE GENOMIC DNA]</scope>
    <source>
        <strain evidence="2">NO-MEL_2022_Ind0_liver</strain>
    </source>
</reference>
<dbReference type="Gene3D" id="1.10.533.10">
    <property type="entry name" value="Death Domain, Fas"/>
    <property type="match status" value="1"/>
</dbReference>
<dbReference type="CDD" id="cd08315">
    <property type="entry name" value="Death_TRAILR_DR4_DR5"/>
    <property type="match status" value="1"/>
</dbReference>
<dbReference type="InterPro" id="IPR034029">
    <property type="entry name" value="TNFRSF10A/B_death"/>
</dbReference>
<dbReference type="PROSITE" id="PS50017">
    <property type="entry name" value="DEATH_DOMAIN"/>
    <property type="match status" value="1"/>
</dbReference>
<dbReference type="Proteomes" id="UP001488805">
    <property type="component" value="Unassembled WGS sequence"/>
</dbReference>
<feature type="domain" description="Death" evidence="1">
    <location>
        <begin position="84"/>
        <end position="149"/>
    </location>
</feature>
<keyword evidence="3" id="KW-1185">Reference proteome</keyword>
<protein>
    <recommendedName>
        <fullName evidence="1">Death domain-containing protein</fullName>
    </recommendedName>
</protein>
<evidence type="ECO:0000313" key="2">
    <source>
        <dbReference type="EMBL" id="KAK9523129.1"/>
    </source>
</evidence>
<dbReference type="SUPFAM" id="SSF47986">
    <property type="entry name" value="DEATH domain"/>
    <property type="match status" value="1"/>
</dbReference>
<sequence>MVELVCFRGVRAFARSHHDHRLTNQSMVSIGQLPPGSDTIQLCSIDSAAIVEDVEFPTLVAVNGEVSLRKCFEYFEEVDYNHHKRFFRHLGIVDNVIKSKDHLSYEDKIHDLLTIWVEKEGREATLNDLLRALLILNQRRTAETVKEKAVLNGHYSVER</sequence>